<comment type="caution">
    <text evidence="4">The sequence shown here is derived from an EMBL/GenBank/DDBJ whole genome shotgun (WGS) entry which is preliminary data.</text>
</comment>
<dbReference type="AlphaFoldDB" id="A0A8J4DEC1"/>
<sequence length="319" mass="33515">MINPRIVVASLAATLALAACSETTTPASSGSSAKTSSSGGAAASATPTPAGLAPDAYKSALDTAGKPVGGALAAIGKAGTFKSLDQRLEKAQQAVDKATQQLGGLQAPPEIGQKHADYLDALRRMNDELETLRDGISEQSLCTSTAVLARLGKSDEFGELKKAGAALADGGGYSGGKIGLKPPKEQNRRLGNGTVFSSRIRGGRGTLTVKNGGSQDGVVTLLKGKQKAVSLYIRKKSSARLSNIKDGSYRVYFTTGTDFDRKKRTFTRSCAFERFDDNLKFSTVYTATQIRWQTWTLTLNKVKGGNAPSRSVDPDTFPA</sequence>
<evidence type="ECO:0000313" key="5">
    <source>
        <dbReference type="Proteomes" id="UP000605992"/>
    </source>
</evidence>
<keyword evidence="3" id="KW-0732">Signal</keyword>
<keyword evidence="5" id="KW-1185">Reference proteome</keyword>
<protein>
    <submittedName>
        <fullName evidence="4">Uncharacterized protein</fullName>
    </submittedName>
</protein>
<evidence type="ECO:0000256" key="3">
    <source>
        <dbReference type="SAM" id="SignalP"/>
    </source>
</evidence>
<proteinExistence type="predicted"/>
<dbReference type="RefSeq" id="WP_203948919.1">
    <property type="nucleotide sequence ID" value="NZ_BOOR01000072.1"/>
</dbReference>
<keyword evidence="1" id="KW-0175">Coiled coil</keyword>
<evidence type="ECO:0000256" key="1">
    <source>
        <dbReference type="SAM" id="Coils"/>
    </source>
</evidence>
<reference evidence="4" key="1">
    <citation type="submission" date="2021-01" db="EMBL/GenBank/DDBJ databases">
        <title>Whole genome shotgun sequence of Planotetraspora thailandica NBRC 104271.</title>
        <authorList>
            <person name="Komaki H."/>
            <person name="Tamura T."/>
        </authorList>
    </citation>
    <scope>NUCLEOTIDE SEQUENCE</scope>
    <source>
        <strain evidence="4">NBRC 104271</strain>
    </source>
</reference>
<evidence type="ECO:0000256" key="2">
    <source>
        <dbReference type="SAM" id="MobiDB-lite"/>
    </source>
</evidence>
<dbReference type="EMBL" id="BOOR01000072">
    <property type="protein sequence ID" value="GII58831.1"/>
    <property type="molecule type" value="Genomic_DNA"/>
</dbReference>
<evidence type="ECO:0000313" key="4">
    <source>
        <dbReference type="EMBL" id="GII58831.1"/>
    </source>
</evidence>
<feature type="region of interest" description="Disordered" evidence="2">
    <location>
        <begin position="24"/>
        <end position="48"/>
    </location>
</feature>
<feature type="chain" id="PRO_5038799422" evidence="3">
    <location>
        <begin position="19"/>
        <end position="319"/>
    </location>
</feature>
<gene>
    <name evidence="4" type="ORF">Pth03_72200</name>
</gene>
<accession>A0A8J4DEC1</accession>
<feature type="coiled-coil region" evidence="1">
    <location>
        <begin position="81"/>
        <end position="139"/>
    </location>
</feature>
<organism evidence="4 5">
    <name type="scientific">Planotetraspora thailandica</name>
    <dbReference type="NCBI Taxonomy" id="487172"/>
    <lineage>
        <taxon>Bacteria</taxon>
        <taxon>Bacillati</taxon>
        <taxon>Actinomycetota</taxon>
        <taxon>Actinomycetes</taxon>
        <taxon>Streptosporangiales</taxon>
        <taxon>Streptosporangiaceae</taxon>
        <taxon>Planotetraspora</taxon>
    </lineage>
</organism>
<dbReference type="Proteomes" id="UP000605992">
    <property type="component" value="Unassembled WGS sequence"/>
</dbReference>
<dbReference type="PROSITE" id="PS51257">
    <property type="entry name" value="PROKAR_LIPOPROTEIN"/>
    <property type="match status" value="1"/>
</dbReference>
<feature type="signal peptide" evidence="3">
    <location>
        <begin position="1"/>
        <end position="18"/>
    </location>
</feature>
<name>A0A8J4DEC1_9ACTN</name>